<evidence type="ECO:0000313" key="2">
    <source>
        <dbReference type="EMBL" id="OTP13597.1"/>
    </source>
</evidence>
<dbReference type="EMBL" id="NGMM01000005">
    <property type="protein sequence ID" value="OTP13597.1"/>
    <property type="molecule type" value="Genomic_DNA"/>
</dbReference>
<reference evidence="2" key="1">
    <citation type="submission" date="2017-05" db="EMBL/GenBank/DDBJ databases">
        <title>The Genome Sequence of Enterococcus sp. 9E7_DIV0242.</title>
        <authorList>
            <consortium name="The Broad Institute Genomics Platform"/>
            <consortium name="The Broad Institute Genomic Center for Infectious Diseases"/>
            <person name="Earl A."/>
            <person name="Manson A."/>
            <person name="Schwartman J."/>
            <person name="Gilmore M."/>
            <person name="Abouelleil A."/>
            <person name="Cao P."/>
            <person name="Chapman S."/>
            <person name="Cusick C."/>
            <person name="Shea T."/>
            <person name="Young S."/>
            <person name="Neafsey D."/>
            <person name="Nusbaum C."/>
            <person name="Birren B."/>
        </authorList>
    </citation>
    <scope>NUCLEOTIDE SEQUENCE [LARGE SCALE GENOMIC DNA]</scope>
    <source>
        <strain evidence="2">9E7_DIV0242</strain>
    </source>
</reference>
<sequence length="43" mass="4899">MEIKVNAKPFNYQLNVSDKLIQNVFLIVGGTIVLKQVVKLINR</sequence>
<dbReference type="RefSeq" id="WP_283160597.1">
    <property type="nucleotide sequence ID" value="NZ_CP147247.1"/>
</dbReference>
<gene>
    <name evidence="3" type="ORF">A5888_001740</name>
    <name evidence="2" type="ORF">A5888_003075</name>
</gene>
<dbReference type="AlphaFoldDB" id="A0A242K3M4"/>
<accession>A0A242K3M4</accession>
<organism evidence="2">
    <name type="scientific">Candidatus Enterococcus clewellii</name>
    <dbReference type="NCBI Taxonomy" id="1834193"/>
    <lineage>
        <taxon>Bacteria</taxon>
        <taxon>Bacillati</taxon>
        <taxon>Bacillota</taxon>
        <taxon>Bacilli</taxon>
        <taxon>Lactobacillales</taxon>
        <taxon>Enterococcaceae</taxon>
        <taxon>Enterococcus</taxon>
    </lineage>
</organism>
<evidence type="ECO:0000313" key="3">
    <source>
        <dbReference type="EMBL" id="WYJ90012.1"/>
    </source>
</evidence>
<reference evidence="3" key="3">
    <citation type="submission" date="2024-03" db="EMBL/GenBank/DDBJ databases">
        <title>The Genome Sequence of Enterococcus sp. DIV0242b.</title>
        <authorList>
            <consortium name="The Broad Institute Genomics Platform"/>
            <consortium name="The Broad Institute Microbial Omics Core"/>
            <consortium name="The Broad Institute Genomic Center for Infectious Diseases"/>
            <person name="Earl A."/>
            <person name="Manson A."/>
            <person name="Gilmore M."/>
            <person name="Schwartman J."/>
            <person name="Shea T."/>
            <person name="Abouelleil A."/>
            <person name="Cao P."/>
            <person name="Chapman S."/>
            <person name="Cusick C."/>
            <person name="Young S."/>
            <person name="Neafsey D."/>
            <person name="Nusbaum C."/>
            <person name="Birren B."/>
        </authorList>
    </citation>
    <scope>NUCLEOTIDE SEQUENCE</scope>
    <source>
        <strain evidence="3">9E7_DIV0242</strain>
    </source>
</reference>
<protein>
    <submittedName>
        <fullName evidence="2">Uncharacterized protein</fullName>
    </submittedName>
</protein>
<dbReference type="Proteomes" id="UP000195141">
    <property type="component" value="Chromosome"/>
</dbReference>
<reference evidence="3" key="2">
    <citation type="submission" date="2017-05" db="EMBL/GenBank/DDBJ databases">
        <authorList>
            <consortium name="The Broad Institute Genomics Platform"/>
            <consortium name="The Broad Institute Genomic Center for Infectious Diseases"/>
            <person name="Earl A."/>
            <person name="Manson A."/>
            <person name="Schwartman J."/>
            <person name="Gilmore M."/>
            <person name="Abouelleil A."/>
            <person name="Cao P."/>
            <person name="Chapman S."/>
            <person name="Cusick C."/>
            <person name="Shea T."/>
            <person name="Young S."/>
            <person name="Neafsey D."/>
            <person name="Nusbaum C."/>
            <person name="Birren B."/>
        </authorList>
    </citation>
    <scope>NUCLEOTIDE SEQUENCE</scope>
    <source>
        <strain evidence="3">9E7_DIV0242</strain>
    </source>
</reference>
<keyword evidence="4" id="KW-1185">Reference proteome</keyword>
<dbReference type="EMBL" id="CP147247">
    <property type="protein sequence ID" value="WYJ90012.1"/>
    <property type="molecule type" value="Genomic_DNA"/>
</dbReference>
<evidence type="ECO:0000256" key="1">
    <source>
        <dbReference type="SAM" id="Phobius"/>
    </source>
</evidence>
<evidence type="ECO:0000313" key="4">
    <source>
        <dbReference type="Proteomes" id="UP000195141"/>
    </source>
</evidence>
<proteinExistence type="predicted"/>
<keyword evidence="1" id="KW-0812">Transmembrane</keyword>
<keyword evidence="1" id="KW-0472">Membrane</keyword>
<name>A0A242K3M4_9ENTE</name>
<feature type="transmembrane region" description="Helical" evidence="1">
    <location>
        <begin position="20"/>
        <end position="38"/>
    </location>
</feature>
<keyword evidence="1" id="KW-1133">Transmembrane helix</keyword>